<dbReference type="Proteomes" id="UP000599688">
    <property type="component" value="Unassembled WGS sequence"/>
</dbReference>
<evidence type="ECO:0000256" key="3">
    <source>
        <dbReference type="ARBA" id="ARBA00022679"/>
    </source>
</evidence>
<dbReference type="Pfam" id="PF01909">
    <property type="entry name" value="NTP_transf_2"/>
    <property type="match status" value="1"/>
</dbReference>
<proteinExistence type="inferred from homology"/>
<keyword evidence="3" id="KW-0808">Transferase</keyword>
<evidence type="ECO:0000256" key="7">
    <source>
        <dbReference type="ARBA" id="ARBA00022840"/>
    </source>
</evidence>
<dbReference type="InterPro" id="IPR002934">
    <property type="entry name" value="Polymerase_NTP_transf_dom"/>
</dbReference>
<evidence type="ECO:0000256" key="8">
    <source>
        <dbReference type="ARBA" id="ARBA00022842"/>
    </source>
</evidence>
<dbReference type="InterPro" id="IPR052038">
    <property type="entry name" value="Type-VII_TA_antitoxin"/>
</dbReference>
<dbReference type="Gene3D" id="3.30.460.10">
    <property type="entry name" value="Beta Polymerase, domain 2"/>
    <property type="match status" value="1"/>
</dbReference>
<dbReference type="InterPro" id="IPR043519">
    <property type="entry name" value="NT_sf"/>
</dbReference>
<accession>A0A917E6D6</accession>
<evidence type="ECO:0000259" key="10">
    <source>
        <dbReference type="Pfam" id="PF01909"/>
    </source>
</evidence>
<protein>
    <recommendedName>
        <fullName evidence="10">Polymerase nucleotidyl transferase domain-containing protein</fullName>
    </recommendedName>
</protein>
<evidence type="ECO:0000313" key="11">
    <source>
        <dbReference type="EMBL" id="GGE05018.1"/>
    </source>
</evidence>
<keyword evidence="2" id="KW-1277">Toxin-antitoxin system</keyword>
<evidence type="ECO:0000256" key="9">
    <source>
        <dbReference type="ARBA" id="ARBA00038276"/>
    </source>
</evidence>
<name>A0A917E6D6_9FLAO</name>
<comment type="cofactor">
    <cofactor evidence="1">
        <name>Mg(2+)</name>
        <dbReference type="ChEBI" id="CHEBI:18420"/>
    </cofactor>
</comment>
<dbReference type="PANTHER" id="PTHR33571:SF14">
    <property type="entry name" value="PROTEIN ADENYLYLTRANSFERASE MJ0435-RELATED"/>
    <property type="match status" value="1"/>
</dbReference>
<feature type="domain" description="Polymerase nucleotidyl transferase" evidence="10">
    <location>
        <begin position="2"/>
        <end position="76"/>
    </location>
</feature>
<keyword evidence="4" id="KW-0548">Nucleotidyltransferase</keyword>
<evidence type="ECO:0000256" key="4">
    <source>
        <dbReference type="ARBA" id="ARBA00022695"/>
    </source>
</evidence>
<dbReference type="EMBL" id="BMGL01000002">
    <property type="protein sequence ID" value="GGE05018.1"/>
    <property type="molecule type" value="Genomic_DNA"/>
</dbReference>
<dbReference type="AlphaFoldDB" id="A0A917E6D6"/>
<sequence>MKSIALFGSAAKGTVNTKSDFDLLVEFSSELEVLDYANNYFSLLDALEKILERKVDLVSVKSLKNPVLLEEINKYKVNLYAA</sequence>
<comment type="caution">
    <text evidence="11">The sequence shown here is derived from an EMBL/GenBank/DDBJ whole genome shotgun (WGS) entry which is preliminary data.</text>
</comment>
<dbReference type="GO" id="GO:0005524">
    <property type="term" value="F:ATP binding"/>
    <property type="evidence" value="ECO:0007669"/>
    <property type="project" value="UniProtKB-KW"/>
</dbReference>
<keyword evidence="6" id="KW-0547">Nucleotide-binding</keyword>
<evidence type="ECO:0000313" key="12">
    <source>
        <dbReference type="Proteomes" id="UP000599688"/>
    </source>
</evidence>
<evidence type="ECO:0000256" key="6">
    <source>
        <dbReference type="ARBA" id="ARBA00022741"/>
    </source>
</evidence>
<keyword evidence="12" id="KW-1185">Reference proteome</keyword>
<evidence type="ECO:0000256" key="1">
    <source>
        <dbReference type="ARBA" id="ARBA00001946"/>
    </source>
</evidence>
<evidence type="ECO:0000256" key="5">
    <source>
        <dbReference type="ARBA" id="ARBA00022723"/>
    </source>
</evidence>
<dbReference type="GO" id="GO:0016779">
    <property type="term" value="F:nucleotidyltransferase activity"/>
    <property type="evidence" value="ECO:0007669"/>
    <property type="project" value="UniProtKB-KW"/>
</dbReference>
<dbReference type="PANTHER" id="PTHR33571">
    <property type="entry name" value="SSL8005 PROTEIN"/>
    <property type="match status" value="1"/>
</dbReference>
<gene>
    <name evidence="11" type="ORF">GCM10010831_03320</name>
</gene>
<keyword evidence="7" id="KW-0067">ATP-binding</keyword>
<keyword evidence="8" id="KW-0460">Magnesium</keyword>
<dbReference type="CDD" id="cd05403">
    <property type="entry name" value="NT_KNTase_like"/>
    <property type="match status" value="1"/>
</dbReference>
<evidence type="ECO:0000256" key="2">
    <source>
        <dbReference type="ARBA" id="ARBA00022649"/>
    </source>
</evidence>
<reference evidence="11 12" key="1">
    <citation type="journal article" date="2014" name="Int. J. Syst. Evol. Microbiol.">
        <title>Complete genome sequence of Corynebacterium casei LMG S-19264T (=DSM 44701T), isolated from a smear-ripened cheese.</title>
        <authorList>
            <consortium name="US DOE Joint Genome Institute (JGI-PGF)"/>
            <person name="Walter F."/>
            <person name="Albersmeier A."/>
            <person name="Kalinowski J."/>
            <person name="Ruckert C."/>
        </authorList>
    </citation>
    <scope>NUCLEOTIDE SEQUENCE [LARGE SCALE GENOMIC DNA]</scope>
    <source>
        <strain evidence="11 12">CGMCC 1.12925</strain>
    </source>
</reference>
<dbReference type="SUPFAM" id="SSF81301">
    <property type="entry name" value="Nucleotidyltransferase"/>
    <property type="match status" value="1"/>
</dbReference>
<keyword evidence="5" id="KW-0479">Metal-binding</keyword>
<dbReference type="GO" id="GO:0046872">
    <property type="term" value="F:metal ion binding"/>
    <property type="evidence" value="ECO:0007669"/>
    <property type="project" value="UniProtKB-KW"/>
</dbReference>
<comment type="similarity">
    <text evidence="9">Belongs to the MntA antitoxin family.</text>
</comment>
<organism evidence="11 12">
    <name type="scientific">Psychroflexus salis</name>
    <dbReference type="NCBI Taxonomy" id="1526574"/>
    <lineage>
        <taxon>Bacteria</taxon>
        <taxon>Pseudomonadati</taxon>
        <taxon>Bacteroidota</taxon>
        <taxon>Flavobacteriia</taxon>
        <taxon>Flavobacteriales</taxon>
        <taxon>Flavobacteriaceae</taxon>
        <taxon>Psychroflexus</taxon>
    </lineage>
</organism>